<gene>
    <name evidence="3" type="ORF">HMPREF0520_0691</name>
</gene>
<comment type="caution">
    <text evidence="3">The sequence shown here is derived from an EMBL/GenBank/DDBJ whole genome shotgun (WGS) entry which is preliminary data.</text>
</comment>
<feature type="domain" description="YSIRK Gram-positive signal peptide" evidence="2">
    <location>
        <begin position="20"/>
        <end position="40"/>
    </location>
</feature>
<accession>C8PC71</accession>
<name>C8PC71_9LACO</name>
<evidence type="ECO:0000313" key="4">
    <source>
        <dbReference type="Proteomes" id="UP000004115"/>
    </source>
</evidence>
<protein>
    <submittedName>
        <fullName evidence="3">YSIRK type signal peptide</fullName>
    </submittedName>
</protein>
<dbReference type="Proteomes" id="UP000004115">
    <property type="component" value="Unassembled WGS sequence"/>
</dbReference>
<dbReference type="HOGENOM" id="CLU_2807039_0_0_9"/>
<proteinExistence type="predicted"/>
<reference evidence="3 4" key="1">
    <citation type="submission" date="2009-09" db="EMBL/GenBank/DDBJ databases">
        <authorList>
            <person name="Qin X."/>
            <person name="Bachman B."/>
            <person name="Battles P."/>
            <person name="Bell A."/>
            <person name="Bess C."/>
            <person name="Bickham C."/>
            <person name="Chaboub L."/>
            <person name="Chen D."/>
            <person name="Coyle M."/>
            <person name="Deiros D.R."/>
            <person name="Dinh H."/>
            <person name="Forbes L."/>
            <person name="Fowler G."/>
            <person name="Francisco L."/>
            <person name="Fu Q."/>
            <person name="Gubbala S."/>
            <person name="Hale W."/>
            <person name="Han Y."/>
            <person name="Hemphill L."/>
            <person name="Highlander S.K."/>
            <person name="Hirani K."/>
            <person name="Hogues M."/>
            <person name="Jackson L."/>
            <person name="Jakkamsetti A."/>
            <person name="Javaid M."/>
            <person name="Jiang H."/>
            <person name="Korchina V."/>
            <person name="Kovar C."/>
            <person name="Lara F."/>
            <person name="Lee S."/>
            <person name="Mata R."/>
            <person name="Mathew T."/>
            <person name="Moen C."/>
            <person name="Morales K."/>
            <person name="Munidasa M."/>
            <person name="Nazareth L."/>
            <person name="Ngo R."/>
            <person name="Nguyen L."/>
            <person name="Okwuonu G."/>
            <person name="Ongeri F."/>
            <person name="Patil S."/>
            <person name="Petrosino J."/>
            <person name="Pham C."/>
            <person name="Pham P."/>
            <person name="Pu L.-L."/>
            <person name="Puazo M."/>
            <person name="Raj R."/>
            <person name="Reid J."/>
            <person name="Rouhana J."/>
            <person name="Saada N."/>
            <person name="Shang Y."/>
            <person name="Simmons D."/>
            <person name="Thornton R."/>
            <person name="Warren J."/>
            <person name="Weissenberger G."/>
            <person name="Zhang J."/>
            <person name="Zhang L."/>
            <person name="Zhou C."/>
            <person name="Zhu D."/>
            <person name="Muzny D."/>
            <person name="Worley K."/>
            <person name="Gibbs R."/>
        </authorList>
    </citation>
    <scope>NUCLEOTIDE SEQUENCE [LARGE SCALE GENOMIC DNA]</scope>
    <source>
        <strain evidence="3 4">DSM 13335</strain>
    </source>
</reference>
<dbReference type="AlphaFoldDB" id="C8PC71"/>
<dbReference type="Pfam" id="PF04650">
    <property type="entry name" value="YSIRK_signal"/>
    <property type="match status" value="1"/>
</dbReference>
<evidence type="ECO:0000256" key="1">
    <source>
        <dbReference type="ARBA" id="ARBA00022729"/>
    </source>
</evidence>
<keyword evidence="1" id="KW-0732">Signal</keyword>
<organism evidence="3 4">
    <name type="scientific">Lactobacillus iners DSM 13335</name>
    <dbReference type="NCBI Taxonomy" id="525328"/>
    <lineage>
        <taxon>Bacteria</taxon>
        <taxon>Bacillati</taxon>
        <taxon>Bacillota</taxon>
        <taxon>Bacilli</taxon>
        <taxon>Lactobacillales</taxon>
        <taxon>Lactobacillaceae</taxon>
        <taxon>Lactobacillus</taxon>
    </lineage>
</organism>
<dbReference type="EMBL" id="ACLN01000004">
    <property type="protein sequence ID" value="EEW52370.1"/>
    <property type="molecule type" value="Genomic_DNA"/>
</dbReference>
<dbReference type="InterPro" id="IPR005877">
    <property type="entry name" value="YSIRK_signal_dom"/>
</dbReference>
<evidence type="ECO:0000313" key="3">
    <source>
        <dbReference type="EMBL" id="EEW52370.1"/>
    </source>
</evidence>
<dbReference type="RefSeq" id="WP_006729697.1">
    <property type="nucleotide sequence ID" value="NZ_GG700805.1"/>
</dbReference>
<evidence type="ECO:0000259" key="2">
    <source>
        <dbReference type="Pfam" id="PF04650"/>
    </source>
</evidence>
<keyword evidence="4" id="KW-1185">Reference proteome</keyword>
<dbReference type="OrthoDB" id="3237761at2"/>
<sequence>MNDKMQMHRLIEQKRIEGADKKPRYGMRKLTIGTVSCLLGFASLLAFTTPNFSQAAESGNTGGGLIL</sequence>